<feature type="region of interest" description="Disordered" evidence="1">
    <location>
        <begin position="323"/>
        <end position="342"/>
    </location>
</feature>
<feature type="compositionally biased region" description="Polar residues" evidence="1">
    <location>
        <begin position="47"/>
        <end position="65"/>
    </location>
</feature>
<name>A0AAV2KRY0_KNICA</name>
<feature type="compositionally biased region" description="Basic and acidic residues" evidence="1">
    <location>
        <begin position="11"/>
        <end position="35"/>
    </location>
</feature>
<protein>
    <submittedName>
        <fullName evidence="2">Uncharacterized protein</fullName>
    </submittedName>
</protein>
<evidence type="ECO:0000313" key="2">
    <source>
        <dbReference type="EMBL" id="CAL1590921.1"/>
    </source>
</evidence>
<dbReference type="Proteomes" id="UP001497482">
    <property type="component" value="Chromosome 19"/>
</dbReference>
<dbReference type="EMBL" id="OZ035841">
    <property type="protein sequence ID" value="CAL1590921.1"/>
    <property type="molecule type" value="Genomic_DNA"/>
</dbReference>
<keyword evidence="3" id="KW-1185">Reference proteome</keyword>
<feature type="region of interest" description="Disordered" evidence="1">
    <location>
        <begin position="1"/>
        <end position="187"/>
    </location>
</feature>
<dbReference type="AlphaFoldDB" id="A0AAV2KRY0"/>
<proteinExistence type="predicted"/>
<gene>
    <name evidence="2" type="ORF">KC01_LOCUS20358</name>
</gene>
<evidence type="ECO:0000256" key="1">
    <source>
        <dbReference type="SAM" id="MobiDB-lite"/>
    </source>
</evidence>
<organism evidence="2 3">
    <name type="scientific">Knipowitschia caucasica</name>
    <name type="common">Caucasian dwarf goby</name>
    <name type="synonym">Pomatoschistus caucasicus</name>
    <dbReference type="NCBI Taxonomy" id="637954"/>
    <lineage>
        <taxon>Eukaryota</taxon>
        <taxon>Metazoa</taxon>
        <taxon>Chordata</taxon>
        <taxon>Craniata</taxon>
        <taxon>Vertebrata</taxon>
        <taxon>Euteleostomi</taxon>
        <taxon>Actinopterygii</taxon>
        <taxon>Neopterygii</taxon>
        <taxon>Teleostei</taxon>
        <taxon>Neoteleostei</taxon>
        <taxon>Acanthomorphata</taxon>
        <taxon>Gobiaria</taxon>
        <taxon>Gobiiformes</taxon>
        <taxon>Gobioidei</taxon>
        <taxon>Gobiidae</taxon>
        <taxon>Gobiinae</taxon>
        <taxon>Knipowitschia</taxon>
    </lineage>
</organism>
<feature type="compositionally biased region" description="Polar residues" evidence="1">
    <location>
        <begin position="114"/>
        <end position="123"/>
    </location>
</feature>
<evidence type="ECO:0000313" key="3">
    <source>
        <dbReference type="Proteomes" id="UP001497482"/>
    </source>
</evidence>
<accession>A0AAV2KRY0</accession>
<sequence length="342" mass="38119">MTTAPTSEAGYRNRDGVIIDGDRQNRSERFPHPSFEEPPLVHHLRVQLQSRCQSPNEAQDLSMSSLRAREREMEKEREKQQMQQIRQHAPDNHNALLVPKEEPLSPVPSPHHMPTQTTVVGNTTHRHTPRSPCLTPSTIGQHPAEPTRLTPSTYERTSYPDGTPVDRPSAHALPLPRPPLAPSEVDNQNNSRHFQQVENYTDQECPLSLTVPDNFRSDKKQDDTLLVPSYPPGTLPFGPLRKVMVPNGTDLNKIPFYPDPYPLLYGPQLLAYPYNLAALPVTLNMMAPGGDKVEPLPFLPAIFNYSTGPYMSASPHPLVANTTLYSNGSSGGKRQRDSTGKP</sequence>
<reference evidence="2 3" key="1">
    <citation type="submission" date="2024-04" db="EMBL/GenBank/DDBJ databases">
        <authorList>
            <person name="Waldvogel A.-M."/>
            <person name="Schoenle A."/>
        </authorList>
    </citation>
    <scope>NUCLEOTIDE SEQUENCE [LARGE SCALE GENOMIC DNA]</scope>
</reference>
<feature type="compositionally biased region" description="Basic and acidic residues" evidence="1">
    <location>
        <begin position="67"/>
        <end position="80"/>
    </location>
</feature>